<dbReference type="Gene3D" id="3.90.550.20">
    <property type="match status" value="1"/>
</dbReference>
<protein>
    <submittedName>
        <fullName evidence="1">Capsular polysaccharide synthesis protein</fullName>
    </submittedName>
</protein>
<dbReference type="InterPro" id="IPR029044">
    <property type="entry name" value="Nucleotide-diphossugar_trans"/>
</dbReference>
<dbReference type="Pfam" id="PF05704">
    <property type="entry name" value="Caps_synth"/>
    <property type="match status" value="1"/>
</dbReference>
<keyword evidence="2" id="KW-1185">Reference proteome</keyword>
<proteinExistence type="predicted"/>
<dbReference type="InterPro" id="IPR051706">
    <property type="entry name" value="Glycosyltransferase_domain"/>
</dbReference>
<name>A0ABT3KKW6_9GAMM</name>
<organism evidence="1 2">
    <name type="scientific">Marinomonas rhodophyticola</name>
    <dbReference type="NCBI Taxonomy" id="2992803"/>
    <lineage>
        <taxon>Bacteria</taxon>
        <taxon>Pseudomonadati</taxon>
        <taxon>Pseudomonadota</taxon>
        <taxon>Gammaproteobacteria</taxon>
        <taxon>Oceanospirillales</taxon>
        <taxon>Oceanospirillaceae</taxon>
        <taxon>Marinomonas</taxon>
    </lineage>
</organism>
<dbReference type="Proteomes" id="UP001431181">
    <property type="component" value="Unassembled WGS sequence"/>
</dbReference>
<comment type="caution">
    <text evidence="1">The sequence shown here is derived from an EMBL/GenBank/DDBJ whole genome shotgun (WGS) entry which is preliminary data.</text>
</comment>
<dbReference type="RefSeq" id="WP_265220392.1">
    <property type="nucleotide sequence ID" value="NZ_JAPEUL010000011.1"/>
</dbReference>
<accession>A0ABT3KKW6</accession>
<dbReference type="PANTHER" id="PTHR32385:SF15">
    <property type="entry name" value="INOSITOL PHOSPHOCERAMIDE MANNOSYLTRANSFERASE 1"/>
    <property type="match status" value="1"/>
</dbReference>
<sequence length="334" mass="38929">MALIGSKFFERNLFFLRRFFPRLRHAYHYYHGINYQSLPSKKYPHVVDNVNVATDVLENHLRKALLSHHESSAGIPKTIWLYWNSSIDKAPDVVKVSIKTWKEMNPAYDVIILTDDNIEEYLGFDFNSVFYIATVNLGYAMKADILRLYLLSMHGGIWVDSTSFCIQALDQWLPECVSENGLFTFRHMTNQTRPIEAWFIASEKGHFIIKDVLALFLDHLFKDRKNSLFISNRLKTLGLSDSGSERFGKDVVLNAEKFNFMPYFSVGYFFNEAFSRQNGKEIMEGLLKKPNHHAINNSDLDIVKNSFVSKQTYKKDYQDSNVYLNRKAWVLSRL</sequence>
<dbReference type="EMBL" id="JAPEUL010000011">
    <property type="protein sequence ID" value="MCW4631054.1"/>
    <property type="molecule type" value="Genomic_DNA"/>
</dbReference>
<reference evidence="1" key="1">
    <citation type="submission" date="2022-11" db="EMBL/GenBank/DDBJ databases">
        <title>Marinomonas sp. nov., isolated from marine algae.</title>
        <authorList>
            <person name="Choi D.G."/>
            <person name="Kim J.M."/>
            <person name="Lee J.K."/>
            <person name="Baek J.H."/>
            <person name="Jeon C.O."/>
        </authorList>
    </citation>
    <scope>NUCLEOTIDE SEQUENCE</scope>
    <source>
        <strain evidence="1">KJ51-3</strain>
    </source>
</reference>
<dbReference type="PANTHER" id="PTHR32385">
    <property type="entry name" value="MANNOSYL PHOSPHORYLINOSITOL CERAMIDE SYNTHASE"/>
    <property type="match status" value="1"/>
</dbReference>
<evidence type="ECO:0000313" key="1">
    <source>
        <dbReference type="EMBL" id="MCW4631054.1"/>
    </source>
</evidence>
<evidence type="ECO:0000313" key="2">
    <source>
        <dbReference type="Proteomes" id="UP001431181"/>
    </source>
</evidence>
<dbReference type="InterPro" id="IPR008441">
    <property type="entry name" value="AfumC-like_glycosyl_Trfase"/>
</dbReference>
<dbReference type="SUPFAM" id="SSF53448">
    <property type="entry name" value="Nucleotide-diphospho-sugar transferases"/>
    <property type="match status" value="1"/>
</dbReference>
<gene>
    <name evidence="1" type="ORF">ONZ52_19850</name>
</gene>